<evidence type="ECO:0000313" key="3">
    <source>
        <dbReference type="EMBL" id="TCP20132.1"/>
    </source>
</evidence>
<keyword evidence="2" id="KW-0472">Membrane</keyword>
<evidence type="ECO:0000256" key="1">
    <source>
        <dbReference type="SAM" id="MobiDB-lite"/>
    </source>
</evidence>
<gene>
    <name evidence="3" type="ORF">EV674_102100</name>
</gene>
<dbReference type="EMBL" id="SLXH01000002">
    <property type="protein sequence ID" value="TCP20132.1"/>
    <property type="molecule type" value="Genomic_DNA"/>
</dbReference>
<accession>A0A4R2NG17</accession>
<comment type="caution">
    <text evidence="3">The sequence shown here is derived from an EMBL/GenBank/DDBJ whole genome shotgun (WGS) entry which is preliminary data.</text>
</comment>
<dbReference type="RefSeq" id="WP_241524845.1">
    <property type="nucleotide sequence ID" value="NZ_QXNC01000001.1"/>
</dbReference>
<feature type="region of interest" description="Disordered" evidence="1">
    <location>
        <begin position="113"/>
        <end position="139"/>
    </location>
</feature>
<feature type="transmembrane region" description="Helical" evidence="2">
    <location>
        <begin position="84"/>
        <end position="103"/>
    </location>
</feature>
<keyword evidence="2" id="KW-1133">Transmembrane helix</keyword>
<organism evidence="3 4">
    <name type="scientific">Simplicispira metamorpha</name>
    <dbReference type="NCBI Taxonomy" id="80881"/>
    <lineage>
        <taxon>Bacteria</taxon>
        <taxon>Pseudomonadati</taxon>
        <taxon>Pseudomonadota</taxon>
        <taxon>Betaproteobacteria</taxon>
        <taxon>Burkholderiales</taxon>
        <taxon>Comamonadaceae</taxon>
        <taxon>Simplicispira</taxon>
    </lineage>
</organism>
<name>A0A4R2NG17_9BURK</name>
<dbReference type="AlphaFoldDB" id="A0A4R2NG17"/>
<dbReference type="Proteomes" id="UP000295182">
    <property type="component" value="Unassembled WGS sequence"/>
</dbReference>
<protein>
    <submittedName>
        <fullName evidence="3">Uncharacterized protein</fullName>
    </submittedName>
</protein>
<proteinExistence type="predicted"/>
<evidence type="ECO:0000313" key="4">
    <source>
        <dbReference type="Proteomes" id="UP000295182"/>
    </source>
</evidence>
<sequence>MHRKPFLHQRPKALERRMAHRPQWFSTFLAGNHREQNRLRREIATMKGSVVWLLRQRRQGQWSLDERTRLREVMRSASAVSPYLIIWAIPGSLLLLPFLAWFIDHRRQRNARTSNSAAPADSAAPSSTNASDTPLTPPA</sequence>
<keyword evidence="4" id="KW-1185">Reference proteome</keyword>
<reference evidence="3 4" key="1">
    <citation type="submission" date="2019-03" db="EMBL/GenBank/DDBJ databases">
        <title>Genomic Encyclopedia of Type Strains, Phase IV (KMG-IV): sequencing the most valuable type-strain genomes for metagenomic binning, comparative biology and taxonomic classification.</title>
        <authorList>
            <person name="Goeker M."/>
        </authorList>
    </citation>
    <scope>NUCLEOTIDE SEQUENCE [LARGE SCALE GENOMIC DNA]</scope>
    <source>
        <strain evidence="3 4">DSM 1837</strain>
    </source>
</reference>
<evidence type="ECO:0000256" key="2">
    <source>
        <dbReference type="SAM" id="Phobius"/>
    </source>
</evidence>
<keyword evidence="2" id="KW-0812">Transmembrane</keyword>